<dbReference type="InterPro" id="IPR035616">
    <property type="entry name" value="MvaT_DBD"/>
</dbReference>
<feature type="coiled-coil region" evidence="1">
    <location>
        <begin position="3"/>
        <end position="30"/>
    </location>
</feature>
<accession>A0A4Z0WJ72</accession>
<keyword evidence="1" id="KW-0175">Coiled coil</keyword>
<proteinExistence type="predicted"/>
<evidence type="ECO:0000313" key="4">
    <source>
        <dbReference type="EMBL" id="TGG95857.1"/>
    </source>
</evidence>
<evidence type="ECO:0000256" key="2">
    <source>
        <dbReference type="SAM" id="MobiDB-lite"/>
    </source>
</evidence>
<feature type="region of interest" description="Disordered" evidence="2">
    <location>
        <begin position="96"/>
        <end position="117"/>
    </location>
</feature>
<dbReference type="RefSeq" id="WP_135481857.1">
    <property type="nucleotide sequence ID" value="NZ_SRMF01000001.1"/>
</dbReference>
<organism evidence="4 5">
    <name type="scientific">Natronospirillum operosum</name>
    <dbReference type="NCBI Taxonomy" id="2759953"/>
    <lineage>
        <taxon>Bacteria</taxon>
        <taxon>Pseudomonadati</taxon>
        <taxon>Pseudomonadota</taxon>
        <taxon>Gammaproteobacteria</taxon>
        <taxon>Oceanospirillales</taxon>
        <taxon>Natronospirillaceae</taxon>
        <taxon>Natronospirillum</taxon>
    </lineage>
</organism>
<sequence>MFVQEIDKKIEAFKSEIEKLEAERAAQAKKLEGFTAFENDIQKVCRDFGVSREELFLSQGDYIVDWVKSLSKLGERPEVYNELKAYFARVIAREGTTRKSPAKKANKGPKLEVGTYKNPKTGEKIEKIKRNPKTLDEWIKEHGFETVRGWKV</sequence>
<evidence type="ECO:0000256" key="1">
    <source>
        <dbReference type="SAM" id="Coils"/>
    </source>
</evidence>
<dbReference type="OrthoDB" id="6367018at2"/>
<dbReference type="Proteomes" id="UP000297475">
    <property type="component" value="Unassembled WGS sequence"/>
</dbReference>
<protein>
    <recommendedName>
        <fullName evidence="3">MvaT DNA-binding domain-containing protein</fullName>
    </recommendedName>
</protein>
<evidence type="ECO:0000259" key="3">
    <source>
        <dbReference type="Pfam" id="PF22055"/>
    </source>
</evidence>
<evidence type="ECO:0000313" key="5">
    <source>
        <dbReference type="Proteomes" id="UP000297475"/>
    </source>
</evidence>
<name>A0A4Z0WJ72_9GAMM</name>
<feature type="domain" description="MvaT DNA-binding" evidence="3">
    <location>
        <begin position="115"/>
        <end position="150"/>
    </location>
</feature>
<reference evidence="4 5" key="1">
    <citation type="submission" date="2019-04" db="EMBL/GenBank/DDBJ databases">
        <title>Natronospirillum operosus gen. nov., sp. nov., a haloalkaliphilic satellite isolated from decaying biomass of laboratory culture of cyanobacterium Geitlerinema sp. and proposal of Natronospirillaceae fam. nov. and Saccharospirillaceae fam. nov.</title>
        <authorList>
            <person name="Kevbrin V."/>
            <person name="Boltyanskaya Y."/>
            <person name="Koziaeva V."/>
            <person name="Grouzdev D.S."/>
            <person name="Park M."/>
            <person name="Cho J."/>
        </authorList>
    </citation>
    <scope>NUCLEOTIDE SEQUENCE [LARGE SCALE GENOMIC DNA]</scope>
    <source>
        <strain evidence="4 5">G-116</strain>
    </source>
</reference>
<dbReference type="AlphaFoldDB" id="A0A4Z0WJ72"/>
<keyword evidence="5" id="KW-1185">Reference proteome</keyword>
<comment type="caution">
    <text evidence="4">The sequence shown here is derived from an EMBL/GenBank/DDBJ whole genome shotgun (WGS) entry which is preliminary data.</text>
</comment>
<dbReference type="EMBL" id="SRMF01000001">
    <property type="protein sequence ID" value="TGG95857.1"/>
    <property type="molecule type" value="Genomic_DNA"/>
</dbReference>
<dbReference type="Pfam" id="PF22055">
    <property type="entry name" value="MvaT_DBD"/>
    <property type="match status" value="1"/>
</dbReference>
<gene>
    <name evidence="4" type="ORF">E4656_05505</name>
</gene>